<evidence type="ECO:0000259" key="1">
    <source>
        <dbReference type="Pfam" id="PF04865"/>
    </source>
</evidence>
<reference evidence="2 3" key="1">
    <citation type="submission" date="2018-06" db="EMBL/GenBank/DDBJ databases">
        <authorList>
            <consortium name="Pathogen Informatics"/>
            <person name="Doyle S."/>
        </authorList>
    </citation>
    <scope>NUCLEOTIDE SEQUENCE [LARGE SCALE GENOMIC DNA]</scope>
    <source>
        <strain evidence="2 3">NCTC11544</strain>
    </source>
</reference>
<organism evidence="2 3">
    <name type="scientific">Serratia quinivorans</name>
    <dbReference type="NCBI Taxonomy" id="137545"/>
    <lineage>
        <taxon>Bacteria</taxon>
        <taxon>Pseudomonadati</taxon>
        <taxon>Pseudomonadota</taxon>
        <taxon>Gammaproteobacteria</taxon>
        <taxon>Enterobacterales</taxon>
        <taxon>Yersiniaceae</taxon>
        <taxon>Serratia</taxon>
    </lineage>
</organism>
<protein>
    <submittedName>
        <fullName evidence="2">Uncharacterized homolog of phage Mu protein gp47</fullName>
    </submittedName>
</protein>
<dbReference type="AlphaFoldDB" id="A0A379YAS8"/>
<evidence type="ECO:0000313" key="2">
    <source>
        <dbReference type="EMBL" id="SUI42922.1"/>
    </source>
</evidence>
<sequence length="408" mass="43165">MSDLPVIYDITGPAVKTAEELRQQVIETATRLSPGITTDLPGSLIEDMISTSVGALLVCDQARVDLINSCSPYGANVHLLKQLGAIYGVQQGEGTNTSVYVVFSGPPGFGIPKGFTVGDGTYLYTVRRDTVIPASGQTEPVYCLATTGGIWAVPAGTVNQVKTSVPESYQVTCTNLTAGLPGTDEQSPASYRAQVLQSGMFGGQGTPDCYRSSLQKVVGVQENLISFHQATLGKWVAVVGGGDPYEVAYAIYKAVPDISTLINDVSNPSGAEVEKKTIPITVYPDVYQVPFVVPSSQNVEVLITWNSASTTYIDPAGIAKAVQQNIADYVNAIAVGQPINIFQIQDIFLKSVEGLVAASLLSMIQVQIGINAAIKPPVPESSLVYGDTYAYFSTSAAQIQVKQYGSSN</sequence>
<name>A0A379YAS8_9GAMM</name>
<accession>A0A379YAS8</accession>
<gene>
    <name evidence="2" type="ORF">NCTC11544_00051</name>
</gene>
<dbReference type="Pfam" id="PF04865">
    <property type="entry name" value="Baseplate_J"/>
    <property type="match status" value="1"/>
</dbReference>
<evidence type="ECO:0000313" key="3">
    <source>
        <dbReference type="Proteomes" id="UP000255529"/>
    </source>
</evidence>
<dbReference type="EMBL" id="UGYN01000002">
    <property type="protein sequence ID" value="SUI42922.1"/>
    <property type="molecule type" value="Genomic_DNA"/>
</dbReference>
<proteinExistence type="predicted"/>
<dbReference type="Proteomes" id="UP000255529">
    <property type="component" value="Unassembled WGS sequence"/>
</dbReference>
<feature type="domain" description="Baseplate protein J-like barrel" evidence="1">
    <location>
        <begin position="101"/>
        <end position="180"/>
    </location>
</feature>
<dbReference type="InterPro" id="IPR006949">
    <property type="entry name" value="Barrel_Baseplate_J-like"/>
</dbReference>
<dbReference type="RefSeq" id="WP_115182623.1">
    <property type="nucleotide sequence ID" value="NZ_CAMKUF010000001.1"/>
</dbReference>